<reference evidence="1" key="1">
    <citation type="submission" date="2024-05" db="EMBL/GenBank/DDBJ databases">
        <title>Planctomycetes of the genus Singulisphaera possess chitinolytic capabilities.</title>
        <authorList>
            <person name="Ivanova A."/>
        </authorList>
    </citation>
    <scope>NUCLEOTIDE SEQUENCE</scope>
    <source>
        <strain evidence="1">Ch08T</strain>
    </source>
</reference>
<evidence type="ECO:0000313" key="1">
    <source>
        <dbReference type="EMBL" id="XBH06265.1"/>
    </source>
</evidence>
<gene>
    <name evidence="1" type="ORF">V5E97_09570</name>
</gene>
<name>A0AAU7CLY5_9BACT</name>
<sequence>MTRERIESQLAELNAERSEIRDQLWAITGLQANADRLRALAAVDKQIDRMYFRMAELELASV</sequence>
<dbReference type="EMBL" id="CP155447">
    <property type="protein sequence ID" value="XBH06265.1"/>
    <property type="molecule type" value="Genomic_DNA"/>
</dbReference>
<proteinExistence type="predicted"/>
<protein>
    <submittedName>
        <fullName evidence="1">Uncharacterized protein</fullName>
    </submittedName>
</protein>
<dbReference type="AlphaFoldDB" id="A0AAU7CLY5"/>
<dbReference type="RefSeq" id="WP_406699115.1">
    <property type="nucleotide sequence ID" value="NZ_CP155447.1"/>
</dbReference>
<organism evidence="1">
    <name type="scientific">Singulisphaera sp. Ch08</name>
    <dbReference type="NCBI Taxonomy" id="3120278"/>
    <lineage>
        <taxon>Bacteria</taxon>
        <taxon>Pseudomonadati</taxon>
        <taxon>Planctomycetota</taxon>
        <taxon>Planctomycetia</taxon>
        <taxon>Isosphaerales</taxon>
        <taxon>Isosphaeraceae</taxon>
        <taxon>Singulisphaera</taxon>
    </lineage>
</organism>
<accession>A0AAU7CLY5</accession>